<gene>
    <name evidence="2" type="ORF">O0S09_07955</name>
</gene>
<dbReference type="EMBL" id="JAPTGC010000011">
    <property type="protein sequence ID" value="MCZ0863179.1"/>
    <property type="molecule type" value="Genomic_DNA"/>
</dbReference>
<feature type="compositionally biased region" description="Basic and acidic residues" evidence="1">
    <location>
        <begin position="1"/>
        <end position="10"/>
    </location>
</feature>
<feature type="non-terminal residue" evidence="2">
    <location>
        <position position="1"/>
    </location>
</feature>
<name>A0ABT4IPC2_9EURY</name>
<keyword evidence="3" id="KW-1185">Reference proteome</keyword>
<feature type="compositionally biased region" description="Basic and acidic residues" evidence="1">
    <location>
        <begin position="37"/>
        <end position="46"/>
    </location>
</feature>
<proteinExistence type="predicted"/>
<evidence type="ECO:0000313" key="2">
    <source>
        <dbReference type="EMBL" id="MCZ0863179.1"/>
    </source>
</evidence>
<evidence type="ECO:0000313" key="3">
    <source>
        <dbReference type="Proteomes" id="UP001141336"/>
    </source>
</evidence>
<comment type="caution">
    <text evidence="2">The sequence shown here is derived from an EMBL/GenBank/DDBJ whole genome shotgun (WGS) entry which is preliminary data.</text>
</comment>
<evidence type="ECO:0000256" key="1">
    <source>
        <dbReference type="SAM" id="MobiDB-lite"/>
    </source>
</evidence>
<protein>
    <submittedName>
        <fullName evidence="2">Uncharacterized protein</fullName>
    </submittedName>
</protein>
<feature type="region of interest" description="Disordered" evidence="1">
    <location>
        <begin position="1"/>
        <end position="52"/>
    </location>
</feature>
<accession>A0ABT4IPC2</accession>
<organism evidence="2 3">
    <name type="scientific">Methanocorpusculum vombati</name>
    <dbReference type="NCBI Taxonomy" id="3002864"/>
    <lineage>
        <taxon>Archaea</taxon>
        <taxon>Methanobacteriati</taxon>
        <taxon>Methanobacteriota</taxon>
        <taxon>Stenosarchaea group</taxon>
        <taxon>Methanomicrobia</taxon>
        <taxon>Methanomicrobiales</taxon>
        <taxon>Methanocorpusculaceae</taxon>
        <taxon>Methanocorpusculum</taxon>
    </lineage>
</organism>
<reference evidence="2" key="1">
    <citation type="submission" date="2022-12" db="EMBL/GenBank/DDBJ databases">
        <title>Isolation and characterisation of novel Methanocorpusculum spp. from native Australian herbivores indicates the genus is ancestrally host-associated.</title>
        <authorList>
            <person name="Volmer J.G."/>
            <person name="Soo R.M."/>
            <person name="Evans P.N."/>
            <person name="Hoedt E.C."/>
            <person name="Astorga Alsina A.L."/>
            <person name="Woodcroft B.J."/>
            <person name="Tyson G.W."/>
            <person name="Hugenholtz P."/>
            <person name="Morrison M."/>
        </authorList>
    </citation>
    <scope>NUCLEOTIDE SEQUENCE</scope>
    <source>
        <strain evidence="2">CW153</strain>
    </source>
</reference>
<sequence length="99" mass="11333">DEWELREHLPSRLRQQRRPPSSGRDGERRRANATSEGDPRSGERSKTLGLATQRSAATHLRYLRFPFSGIPLTTNSPTASPEKKVDRHSQIFTSKFVKF</sequence>
<dbReference type="Proteomes" id="UP001141336">
    <property type="component" value="Unassembled WGS sequence"/>
</dbReference>
<dbReference type="RefSeq" id="WP_268923441.1">
    <property type="nucleotide sequence ID" value="NZ_JAPTGC010000011.1"/>
</dbReference>